<sequence length="227" mass="25190">MAEDLDTYTHLPLTIDPQSKSISLHPSASLSSIQTRALEAELSALNALHRSLHSLDPPHLVPPPPIPVNPKRSAQVSKLRDSGNTEYKKQKYAEAAKFYTLGIQMALARPLWEPSQLVREEVHSLFSNRAQAHMWMQEWPEAAVDAEASVEAKRVGNAKAWFRRGKSLLEMGRLEEAREWVGRALEVEGEEKELAELGREIEHKLELKNAGGAGAGAGNKERQGHLA</sequence>
<dbReference type="InterPro" id="IPR013105">
    <property type="entry name" value="TPR_2"/>
</dbReference>
<dbReference type="PROSITE" id="PS50005">
    <property type="entry name" value="TPR"/>
    <property type="match status" value="1"/>
</dbReference>
<accession>A0AAN6NTK2</accession>
<proteinExistence type="predicted"/>
<protein>
    <recommendedName>
        <fullName evidence="6">Translocation protein sec72</fullName>
    </recommendedName>
</protein>
<gene>
    <name evidence="4" type="ORF">QBC32DRAFT_26707</name>
</gene>
<dbReference type="SUPFAM" id="SSF48452">
    <property type="entry name" value="TPR-like"/>
    <property type="match status" value="1"/>
</dbReference>
<evidence type="ECO:0008006" key="6">
    <source>
        <dbReference type="Google" id="ProtNLM"/>
    </source>
</evidence>
<dbReference type="InterPro" id="IPR011990">
    <property type="entry name" value="TPR-like_helical_dom_sf"/>
</dbReference>
<dbReference type="AlphaFoldDB" id="A0AAN6NTK2"/>
<evidence type="ECO:0000256" key="1">
    <source>
        <dbReference type="ARBA" id="ARBA00022737"/>
    </source>
</evidence>
<dbReference type="GO" id="GO:0005634">
    <property type="term" value="C:nucleus"/>
    <property type="evidence" value="ECO:0007669"/>
    <property type="project" value="TreeGrafter"/>
</dbReference>
<evidence type="ECO:0000256" key="3">
    <source>
        <dbReference type="PROSITE-ProRule" id="PRU00339"/>
    </source>
</evidence>
<dbReference type="PANTHER" id="PTHR46035">
    <property type="entry name" value="TETRATRICOPEPTIDE REPEAT PROTEIN 4"/>
    <property type="match status" value="1"/>
</dbReference>
<dbReference type="GO" id="GO:0005829">
    <property type="term" value="C:cytosol"/>
    <property type="evidence" value="ECO:0007669"/>
    <property type="project" value="TreeGrafter"/>
</dbReference>
<dbReference type="PANTHER" id="PTHR46035:SF3">
    <property type="entry name" value="TRANSLOCATION PROTEIN SEC72"/>
    <property type="match status" value="1"/>
</dbReference>
<dbReference type="InterPro" id="IPR019734">
    <property type="entry name" value="TPR_rpt"/>
</dbReference>
<reference evidence="4" key="1">
    <citation type="journal article" date="2023" name="Mol. Phylogenet. Evol.">
        <title>Genome-scale phylogeny and comparative genomics of the fungal order Sordariales.</title>
        <authorList>
            <person name="Hensen N."/>
            <person name="Bonometti L."/>
            <person name="Westerberg I."/>
            <person name="Brannstrom I.O."/>
            <person name="Guillou S."/>
            <person name="Cros-Aarteil S."/>
            <person name="Calhoun S."/>
            <person name="Haridas S."/>
            <person name="Kuo A."/>
            <person name="Mondo S."/>
            <person name="Pangilinan J."/>
            <person name="Riley R."/>
            <person name="LaButti K."/>
            <person name="Andreopoulos B."/>
            <person name="Lipzen A."/>
            <person name="Chen C."/>
            <person name="Yan M."/>
            <person name="Daum C."/>
            <person name="Ng V."/>
            <person name="Clum A."/>
            <person name="Steindorff A."/>
            <person name="Ohm R.A."/>
            <person name="Martin F."/>
            <person name="Silar P."/>
            <person name="Natvig D.O."/>
            <person name="Lalanne C."/>
            <person name="Gautier V."/>
            <person name="Ament-Velasquez S.L."/>
            <person name="Kruys A."/>
            <person name="Hutchinson M.I."/>
            <person name="Powell A.J."/>
            <person name="Barry K."/>
            <person name="Miller A.N."/>
            <person name="Grigoriev I.V."/>
            <person name="Debuchy R."/>
            <person name="Gladieux P."/>
            <person name="Hiltunen Thoren M."/>
            <person name="Johannesson H."/>
        </authorList>
    </citation>
    <scope>NUCLEOTIDE SEQUENCE</scope>
    <source>
        <strain evidence="4">CBS 626.80</strain>
    </source>
</reference>
<dbReference type="EMBL" id="MU859196">
    <property type="protein sequence ID" value="KAK3949943.1"/>
    <property type="molecule type" value="Genomic_DNA"/>
</dbReference>
<feature type="repeat" description="TPR" evidence="3">
    <location>
        <begin position="158"/>
        <end position="191"/>
    </location>
</feature>
<name>A0AAN6NTK2_9PEZI</name>
<evidence type="ECO:0000256" key="2">
    <source>
        <dbReference type="ARBA" id="ARBA00022803"/>
    </source>
</evidence>
<dbReference type="GO" id="GO:0051879">
    <property type="term" value="F:Hsp90 protein binding"/>
    <property type="evidence" value="ECO:0007669"/>
    <property type="project" value="TreeGrafter"/>
</dbReference>
<evidence type="ECO:0000313" key="4">
    <source>
        <dbReference type="EMBL" id="KAK3949943.1"/>
    </source>
</evidence>
<dbReference type="Gene3D" id="1.25.40.10">
    <property type="entry name" value="Tetratricopeptide repeat domain"/>
    <property type="match status" value="1"/>
</dbReference>
<dbReference type="GO" id="GO:0006457">
    <property type="term" value="P:protein folding"/>
    <property type="evidence" value="ECO:0007669"/>
    <property type="project" value="TreeGrafter"/>
</dbReference>
<comment type="caution">
    <text evidence="4">The sequence shown here is derived from an EMBL/GenBank/DDBJ whole genome shotgun (WGS) entry which is preliminary data.</text>
</comment>
<keyword evidence="5" id="KW-1185">Reference proteome</keyword>
<organism evidence="4 5">
    <name type="scientific">Pseudoneurospora amorphoporcata</name>
    <dbReference type="NCBI Taxonomy" id="241081"/>
    <lineage>
        <taxon>Eukaryota</taxon>
        <taxon>Fungi</taxon>
        <taxon>Dikarya</taxon>
        <taxon>Ascomycota</taxon>
        <taxon>Pezizomycotina</taxon>
        <taxon>Sordariomycetes</taxon>
        <taxon>Sordariomycetidae</taxon>
        <taxon>Sordariales</taxon>
        <taxon>Sordariaceae</taxon>
        <taxon>Pseudoneurospora</taxon>
    </lineage>
</organism>
<dbReference type="GO" id="GO:0030544">
    <property type="term" value="F:Hsp70 protein binding"/>
    <property type="evidence" value="ECO:0007669"/>
    <property type="project" value="TreeGrafter"/>
</dbReference>
<keyword evidence="2 3" id="KW-0802">TPR repeat</keyword>
<evidence type="ECO:0000313" key="5">
    <source>
        <dbReference type="Proteomes" id="UP001303222"/>
    </source>
</evidence>
<keyword evidence="1" id="KW-0677">Repeat</keyword>
<reference evidence="4" key="2">
    <citation type="submission" date="2023-06" db="EMBL/GenBank/DDBJ databases">
        <authorList>
            <consortium name="Lawrence Berkeley National Laboratory"/>
            <person name="Mondo S.J."/>
            <person name="Hensen N."/>
            <person name="Bonometti L."/>
            <person name="Westerberg I."/>
            <person name="Brannstrom I.O."/>
            <person name="Guillou S."/>
            <person name="Cros-Aarteil S."/>
            <person name="Calhoun S."/>
            <person name="Haridas S."/>
            <person name="Kuo A."/>
            <person name="Pangilinan J."/>
            <person name="Riley R."/>
            <person name="Labutti K."/>
            <person name="Andreopoulos B."/>
            <person name="Lipzen A."/>
            <person name="Chen C."/>
            <person name="Yanf M."/>
            <person name="Daum C."/>
            <person name="Ng V."/>
            <person name="Clum A."/>
            <person name="Steindorff A."/>
            <person name="Ohm R."/>
            <person name="Martin F."/>
            <person name="Silar P."/>
            <person name="Natvig D."/>
            <person name="Lalanne C."/>
            <person name="Gautier V."/>
            <person name="Ament-Velasquez S.L."/>
            <person name="Kruys A."/>
            <person name="Hutchinson M.I."/>
            <person name="Powell A.J."/>
            <person name="Barry K."/>
            <person name="Miller A.N."/>
            <person name="Grigoriev I.V."/>
            <person name="Debuchy R."/>
            <person name="Gladieux P."/>
            <person name="Thoren M.H."/>
            <person name="Johannesson H."/>
        </authorList>
    </citation>
    <scope>NUCLEOTIDE SEQUENCE</scope>
    <source>
        <strain evidence="4">CBS 626.80</strain>
    </source>
</reference>
<dbReference type="SMART" id="SM00028">
    <property type="entry name" value="TPR"/>
    <property type="match status" value="2"/>
</dbReference>
<dbReference type="Pfam" id="PF07719">
    <property type="entry name" value="TPR_2"/>
    <property type="match status" value="1"/>
</dbReference>
<dbReference type="Proteomes" id="UP001303222">
    <property type="component" value="Unassembled WGS sequence"/>
</dbReference>